<keyword evidence="2 12" id="KW-0639">Primosome</keyword>
<keyword evidence="11 12" id="KW-0804">Transcription</keyword>
<dbReference type="HAMAP" id="MF_00974">
    <property type="entry name" value="DNA_primase_DnaG"/>
    <property type="match status" value="1"/>
</dbReference>
<reference evidence="16 17" key="1">
    <citation type="submission" date="2017-08" db="EMBL/GenBank/DDBJ databases">
        <title>Reclassification of Bisgaard taxon 37 and 44.</title>
        <authorList>
            <person name="Christensen H."/>
        </authorList>
    </citation>
    <scope>NUCLEOTIDE SEQUENCE [LARGE SCALE GENOMIC DNA]</scope>
    <source>
        <strain evidence="16 17">EEAB3T1</strain>
    </source>
</reference>
<keyword evidence="8 12" id="KW-0862">Zinc</keyword>
<dbReference type="FunFam" id="3.90.580.10:FF:000001">
    <property type="entry name" value="DNA primase"/>
    <property type="match status" value="1"/>
</dbReference>
<protein>
    <recommendedName>
        <fullName evidence="12">DNA primase</fullName>
        <ecNumber evidence="12">2.7.7.101</ecNumber>
    </recommendedName>
</protein>
<feature type="compositionally biased region" description="Low complexity" evidence="14">
    <location>
        <begin position="537"/>
        <end position="558"/>
    </location>
</feature>
<dbReference type="InterPro" id="IPR034151">
    <property type="entry name" value="TOPRIM_DnaG_bac"/>
</dbReference>
<keyword evidence="1 12" id="KW-0240">DNA-directed RNA polymerase</keyword>
<evidence type="ECO:0000259" key="15">
    <source>
        <dbReference type="PROSITE" id="PS50880"/>
    </source>
</evidence>
<keyword evidence="10 12" id="KW-0238">DNA-binding</keyword>
<evidence type="ECO:0000256" key="1">
    <source>
        <dbReference type="ARBA" id="ARBA00022478"/>
    </source>
</evidence>
<feature type="region of interest" description="Disordered" evidence="14">
    <location>
        <begin position="486"/>
        <end position="525"/>
    </location>
</feature>
<evidence type="ECO:0000256" key="11">
    <source>
        <dbReference type="ARBA" id="ARBA00023163"/>
    </source>
</evidence>
<dbReference type="Gene3D" id="3.90.580.10">
    <property type="entry name" value="Zinc finger, CHC2-type domain"/>
    <property type="match status" value="1"/>
</dbReference>
<comment type="subunit">
    <text evidence="12">Monomer. Interacts with DnaB.</text>
</comment>
<evidence type="ECO:0000256" key="13">
    <source>
        <dbReference type="SAM" id="Coils"/>
    </source>
</evidence>
<dbReference type="PANTHER" id="PTHR30313">
    <property type="entry name" value="DNA PRIMASE"/>
    <property type="match status" value="1"/>
</dbReference>
<dbReference type="Pfam" id="PF13155">
    <property type="entry name" value="Toprim_2"/>
    <property type="match status" value="1"/>
</dbReference>
<evidence type="ECO:0000256" key="2">
    <source>
        <dbReference type="ARBA" id="ARBA00022515"/>
    </source>
</evidence>
<dbReference type="GO" id="GO:0008270">
    <property type="term" value="F:zinc ion binding"/>
    <property type="evidence" value="ECO:0007669"/>
    <property type="project" value="UniProtKB-UniRule"/>
</dbReference>
<dbReference type="EC" id="2.7.7.101" evidence="12"/>
<dbReference type="EMBL" id="NRJF01000094">
    <property type="protein sequence ID" value="RIY35290.1"/>
    <property type="molecule type" value="Genomic_DNA"/>
</dbReference>
<dbReference type="InterPro" id="IPR037068">
    <property type="entry name" value="DNA_primase_core_N_sf"/>
</dbReference>
<gene>
    <name evidence="12 16" type="primary">dnaG</name>
    <name evidence="16" type="ORF">CKF59_03815</name>
</gene>
<dbReference type="SMART" id="SM00493">
    <property type="entry name" value="TOPRIM"/>
    <property type="match status" value="1"/>
</dbReference>
<dbReference type="SUPFAM" id="SSF56731">
    <property type="entry name" value="DNA primase core"/>
    <property type="match status" value="1"/>
</dbReference>
<feature type="compositionally biased region" description="Polar residues" evidence="14">
    <location>
        <begin position="513"/>
        <end position="525"/>
    </location>
</feature>
<dbReference type="Proteomes" id="UP000265964">
    <property type="component" value="Unassembled WGS sequence"/>
</dbReference>
<feature type="domain" description="Toprim" evidence="15">
    <location>
        <begin position="284"/>
        <end position="366"/>
    </location>
</feature>
<evidence type="ECO:0000256" key="8">
    <source>
        <dbReference type="ARBA" id="ARBA00022833"/>
    </source>
</evidence>
<dbReference type="InterPro" id="IPR050219">
    <property type="entry name" value="DnaG_primase"/>
</dbReference>
<dbReference type="FunFam" id="3.40.1360.10:FF:000002">
    <property type="entry name" value="DNA primase"/>
    <property type="match status" value="1"/>
</dbReference>
<evidence type="ECO:0000256" key="6">
    <source>
        <dbReference type="ARBA" id="ARBA00022723"/>
    </source>
</evidence>
<dbReference type="Gene3D" id="3.40.1360.10">
    <property type="match status" value="1"/>
</dbReference>
<feature type="compositionally biased region" description="Low complexity" evidence="14">
    <location>
        <begin position="494"/>
        <end position="504"/>
    </location>
</feature>
<feature type="compositionally biased region" description="Low complexity" evidence="14">
    <location>
        <begin position="1184"/>
        <end position="1201"/>
    </location>
</feature>
<dbReference type="SUPFAM" id="SSF57783">
    <property type="entry name" value="Zinc beta-ribbon"/>
    <property type="match status" value="1"/>
</dbReference>
<evidence type="ECO:0000313" key="16">
    <source>
        <dbReference type="EMBL" id="RIY35290.1"/>
    </source>
</evidence>
<dbReference type="InterPro" id="IPR036977">
    <property type="entry name" value="DNA_primase_Znf_CHC2"/>
</dbReference>
<dbReference type="InterPro" id="IPR006295">
    <property type="entry name" value="DNA_primase_DnaG"/>
</dbReference>
<feature type="zinc finger region" description="CHC2-type" evidence="12">
    <location>
        <begin position="46"/>
        <end position="70"/>
    </location>
</feature>
<dbReference type="Pfam" id="PF01807">
    <property type="entry name" value="Zn_ribbon_DnaG"/>
    <property type="match status" value="1"/>
</dbReference>
<keyword evidence="9" id="KW-0460">Magnesium</keyword>
<comment type="caution">
    <text evidence="16">The sequence shown here is derived from an EMBL/GenBank/DDBJ whole genome shotgun (WGS) entry which is preliminary data.</text>
</comment>
<evidence type="ECO:0000256" key="10">
    <source>
        <dbReference type="ARBA" id="ARBA00023125"/>
    </source>
</evidence>
<evidence type="ECO:0000313" key="17">
    <source>
        <dbReference type="Proteomes" id="UP000265964"/>
    </source>
</evidence>
<dbReference type="GO" id="GO:0006269">
    <property type="term" value="P:DNA replication, synthesis of primer"/>
    <property type="evidence" value="ECO:0007669"/>
    <property type="project" value="UniProtKB-UniRule"/>
</dbReference>
<dbReference type="GO" id="GO:0000428">
    <property type="term" value="C:DNA-directed RNA polymerase complex"/>
    <property type="evidence" value="ECO:0007669"/>
    <property type="project" value="UniProtKB-KW"/>
</dbReference>
<keyword evidence="7 12" id="KW-0863">Zinc-finger</keyword>
<comment type="function">
    <text evidence="12">RNA polymerase that catalyzes the synthesis of short RNA molecules used as primers for DNA polymerase during DNA replication.</text>
</comment>
<keyword evidence="13" id="KW-0175">Coiled coil</keyword>
<dbReference type="CDD" id="cd03364">
    <property type="entry name" value="TOPRIM_DnaG_primases"/>
    <property type="match status" value="1"/>
</dbReference>
<dbReference type="SMART" id="SM00400">
    <property type="entry name" value="ZnF_CHCC"/>
    <property type="match status" value="1"/>
</dbReference>
<sequence>MDINNQQGFIKPSFIEELQDRAVLSDIIGRYVKLENAGARKYKGCCPFHHEKTPSFYIDDERSVYHCFGCGAKGNVLSFLRDYNGLNFKDAVVELANLVGLPVEYEADHRSNQDKEREQQRKQSLQLDHQILQEVAQFYQHQLFHSQHAVDYLVNRGMSQEMAQLYCLGYAPANNAILHYYNSQVAQGLNQIPDPLTHLLNVDILRRSSQKEGFYDTYRERIIFPIFNLNGQIVGFGGRILTNEKDKAKYINPSNNSTVYDKSKELYGLYQVVQIHRQNRQKIPRIILVEGYLDVISLSQYGIYQGVAASGTAISQGQLAQIFKHTQSLVCCFDGDAAGYKAAVQAAKNVLGILTDQYMVQFAFLTDGEDPDSYLKKYGPQAYDQFLQTKSIGLIDYLIDHTLSSLQSQQVSEHDLERLALKQLGEYYAQIQAQAYRNDLVNKLIRRFELDYQALMAQLAQVQQTYQQEQTLEQQRLTQFNLRQQELKARTERSSTPTRSPAPSKGIGGSRAGVTTTGQNQRTNQEPEQIFKHSVQNTSVAPNSPSASSSTQNSLPASVPQASTQAPVVKTNLGASGYQPRAPRERKSKTEPSLADLRSVRTYEQANRNNPLNNRVLRLQQKLNEQAKNKHLKKQIERSVQESTNTEYTISYEHAFRELLANAYSQEEKQAQGAVLNQQLWEKLQDQAVQNLNYRLRLQRTAIANGRKIREPLEFNQESVKQEMLRIAKHMYAQSIAYNVPLPEILAQPQTKVLPQAKQEETNEFPIYPEQLLTKIAPLEREQIQNKLTQIKLKFATRFAYDKISFHNLTVDLEHLLFADSSRFTLVSNYYEFARRFENRLITLLSWYYHRPLVAIHSMLSYITVFNLPGFTCFNHLHFALSQIRDQERDGELTASQVEEKVPQVVKKYYQQYLQNYFGDFEDNLVNFDPEDAPYIFNKGMQETYTNLVTSICRLCQLFVQSFADNINNANVEMTYLRSLEQLLQQDLRRLQHQTLHNNEVEQANLKRAQQFLHDYDKLHMQQYSYLISFINPPNPQPMPGYDLIHLGKFSAPLWSSLHPEIDMFEINSMLISAFRVEDLREKEKMRRLKIQEQNEYQATLKSTRESQGFTNAQALEHHDPSEVEISLTQVKEDFAQTTKGLGQELLIASPTLEAQKTESVKLEEQSSSAELLVEKALNSLKEQASASQTTSSQTPASEQALAEVNSKKVNVTEAKPEKATLDEPMPNIAEASLSASELAWQAQASLLAESQFTEQELCAFAPETEPPADILYSPEELEQYLHEQMQQETPTESHPEFYK</sequence>
<dbReference type="InterPro" id="IPR030846">
    <property type="entry name" value="DnaG_bac"/>
</dbReference>
<dbReference type="PROSITE" id="PS50880">
    <property type="entry name" value="TOPRIM"/>
    <property type="match status" value="1"/>
</dbReference>
<comment type="catalytic activity">
    <reaction evidence="12">
        <text>ssDNA + n NTP = ssDNA/pppN(pN)n-1 hybrid + (n-1) diphosphate.</text>
        <dbReference type="EC" id="2.7.7.101"/>
    </reaction>
</comment>
<dbReference type="OrthoDB" id="9803773at2"/>
<evidence type="ECO:0000256" key="5">
    <source>
        <dbReference type="ARBA" id="ARBA00022705"/>
    </source>
</evidence>
<dbReference type="InterPro" id="IPR013264">
    <property type="entry name" value="DNAG_N"/>
</dbReference>
<comment type="cofactor">
    <cofactor evidence="12">
        <name>Zn(2+)</name>
        <dbReference type="ChEBI" id="CHEBI:29105"/>
    </cofactor>
    <text evidence="12">Binds 1 zinc ion per monomer.</text>
</comment>
<proteinExistence type="inferred from homology"/>
<keyword evidence="3 12" id="KW-0808">Transferase</keyword>
<dbReference type="PANTHER" id="PTHR30313:SF2">
    <property type="entry name" value="DNA PRIMASE"/>
    <property type="match status" value="1"/>
</dbReference>
<dbReference type="GO" id="GO:0003899">
    <property type="term" value="F:DNA-directed RNA polymerase activity"/>
    <property type="evidence" value="ECO:0007669"/>
    <property type="project" value="UniProtKB-UniRule"/>
</dbReference>
<dbReference type="InterPro" id="IPR006171">
    <property type="entry name" value="TOPRIM_dom"/>
</dbReference>
<dbReference type="Gene3D" id="3.90.980.10">
    <property type="entry name" value="DNA primase, catalytic core, N-terminal domain"/>
    <property type="match status" value="1"/>
</dbReference>
<keyword evidence="6 12" id="KW-0479">Metal-binding</keyword>
<dbReference type="NCBIfam" id="TIGR01391">
    <property type="entry name" value="dnaG"/>
    <property type="match status" value="1"/>
</dbReference>
<feature type="region of interest" description="Disordered" evidence="14">
    <location>
        <begin position="1184"/>
        <end position="1224"/>
    </location>
</feature>
<feature type="coiled-coil region" evidence="13">
    <location>
        <begin position="445"/>
        <end position="472"/>
    </location>
</feature>
<comment type="similarity">
    <text evidence="12">Belongs to the DnaG primase family.</text>
</comment>
<feature type="region of interest" description="Disordered" evidence="14">
    <location>
        <begin position="537"/>
        <end position="593"/>
    </location>
</feature>
<keyword evidence="4 12" id="KW-0548">Nucleotidyltransferase</keyword>
<dbReference type="GO" id="GO:1990077">
    <property type="term" value="C:primosome complex"/>
    <property type="evidence" value="ECO:0007669"/>
    <property type="project" value="UniProtKB-KW"/>
</dbReference>
<accession>A0A3A1YDL8</accession>
<dbReference type="GO" id="GO:0005737">
    <property type="term" value="C:cytoplasm"/>
    <property type="evidence" value="ECO:0007669"/>
    <property type="project" value="TreeGrafter"/>
</dbReference>
<comment type="domain">
    <text evidence="12">Contains an N-terminal zinc-binding domain, a central core domain that contains the primase activity, and a C-terminal DnaB-binding domain.</text>
</comment>
<keyword evidence="17" id="KW-1185">Reference proteome</keyword>
<dbReference type="Pfam" id="PF08275">
    <property type="entry name" value="DNAG_N"/>
    <property type="match status" value="1"/>
</dbReference>
<dbReference type="RefSeq" id="WP_119534655.1">
    <property type="nucleotide sequence ID" value="NZ_NRJF01000094.1"/>
</dbReference>
<evidence type="ECO:0000256" key="7">
    <source>
        <dbReference type="ARBA" id="ARBA00022771"/>
    </source>
</evidence>
<evidence type="ECO:0000256" key="14">
    <source>
        <dbReference type="SAM" id="MobiDB-lite"/>
    </source>
</evidence>
<evidence type="ECO:0000256" key="4">
    <source>
        <dbReference type="ARBA" id="ARBA00022695"/>
    </source>
</evidence>
<evidence type="ECO:0000256" key="3">
    <source>
        <dbReference type="ARBA" id="ARBA00022679"/>
    </source>
</evidence>
<organism evidence="16 17">
    <name type="scientific">Psittacicella gerlachiana</name>
    <dbReference type="NCBI Taxonomy" id="2028574"/>
    <lineage>
        <taxon>Bacteria</taxon>
        <taxon>Pseudomonadati</taxon>
        <taxon>Pseudomonadota</taxon>
        <taxon>Gammaproteobacteria</taxon>
        <taxon>Pasteurellales</taxon>
        <taxon>Psittacicellaceae</taxon>
        <taxon>Psittacicella</taxon>
    </lineage>
</organism>
<name>A0A3A1YDL8_9GAMM</name>
<evidence type="ECO:0000256" key="12">
    <source>
        <dbReference type="HAMAP-Rule" id="MF_00974"/>
    </source>
</evidence>
<keyword evidence="5 12" id="KW-0235">DNA replication</keyword>
<dbReference type="InterPro" id="IPR002694">
    <property type="entry name" value="Znf_CHC2"/>
</dbReference>
<dbReference type="GO" id="GO:0003677">
    <property type="term" value="F:DNA binding"/>
    <property type="evidence" value="ECO:0007669"/>
    <property type="project" value="UniProtKB-KW"/>
</dbReference>
<evidence type="ECO:0000256" key="9">
    <source>
        <dbReference type="ARBA" id="ARBA00022842"/>
    </source>
</evidence>